<evidence type="ECO:0000313" key="2">
    <source>
        <dbReference type="EMBL" id="WMV25534.1"/>
    </source>
</evidence>
<protein>
    <submittedName>
        <fullName evidence="2">Uncharacterized protein</fullName>
    </submittedName>
</protein>
<evidence type="ECO:0000256" key="1">
    <source>
        <dbReference type="SAM" id="Coils"/>
    </source>
</evidence>
<keyword evidence="1" id="KW-0175">Coiled coil</keyword>
<reference evidence="2" key="1">
    <citation type="submission" date="2023-08" db="EMBL/GenBank/DDBJ databases">
        <title>A de novo genome assembly of Solanum verrucosum Schlechtendal, a Mexican diploid species geographically isolated from the other diploid A-genome species in potato relatives.</title>
        <authorList>
            <person name="Hosaka K."/>
        </authorList>
    </citation>
    <scope>NUCLEOTIDE SEQUENCE</scope>
    <source>
        <tissue evidence="2">Young leaves</tissue>
    </source>
</reference>
<evidence type="ECO:0000313" key="3">
    <source>
        <dbReference type="Proteomes" id="UP001234989"/>
    </source>
</evidence>
<sequence>MIKIKRTSSGAKLDERLAQVEERLEKIEAHSEKVVQASAIGKRCYSTVVPPVALHDNRVENDQRKLDDEEQNI</sequence>
<dbReference type="AlphaFoldDB" id="A0AAF0QT90"/>
<proteinExistence type="predicted"/>
<dbReference type="Proteomes" id="UP001234989">
    <property type="component" value="Chromosome 4"/>
</dbReference>
<feature type="coiled-coil region" evidence="1">
    <location>
        <begin position="10"/>
        <end position="72"/>
    </location>
</feature>
<organism evidence="2 3">
    <name type="scientific">Solanum verrucosum</name>
    <dbReference type="NCBI Taxonomy" id="315347"/>
    <lineage>
        <taxon>Eukaryota</taxon>
        <taxon>Viridiplantae</taxon>
        <taxon>Streptophyta</taxon>
        <taxon>Embryophyta</taxon>
        <taxon>Tracheophyta</taxon>
        <taxon>Spermatophyta</taxon>
        <taxon>Magnoliopsida</taxon>
        <taxon>eudicotyledons</taxon>
        <taxon>Gunneridae</taxon>
        <taxon>Pentapetalae</taxon>
        <taxon>asterids</taxon>
        <taxon>lamiids</taxon>
        <taxon>Solanales</taxon>
        <taxon>Solanaceae</taxon>
        <taxon>Solanoideae</taxon>
        <taxon>Solaneae</taxon>
        <taxon>Solanum</taxon>
    </lineage>
</organism>
<accession>A0AAF0QT90</accession>
<name>A0AAF0QT90_SOLVR</name>
<gene>
    <name evidence="2" type="ORF">MTR67_018919</name>
</gene>
<keyword evidence="3" id="KW-1185">Reference proteome</keyword>
<dbReference type="EMBL" id="CP133615">
    <property type="protein sequence ID" value="WMV25534.1"/>
    <property type="molecule type" value="Genomic_DNA"/>
</dbReference>